<organism evidence="2 3">
    <name type="scientific">Cryptosporangium minutisporangium</name>
    <dbReference type="NCBI Taxonomy" id="113569"/>
    <lineage>
        <taxon>Bacteria</taxon>
        <taxon>Bacillati</taxon>
        <taxon>Actinomycetota</taxon>
        <taxon>Actinomycetes</taxon>
        <taxon>Cryptosporangiales</taxon>
        <taxon>Cryptosporangiaceae</taxon>
        <taxon>Cryptosporangium</taxon>
    </lineage>
</organism>
<proteinExistence type="predicted"/>
<keyword evidence="3" id="KW-1185">Reference proteome</keyword>
<dbReference type="Proteomes" id="UP001501676">
    <property type="component" value="Unassembled WGS sequence"/>
</dbReference>
<accession>A0ABP6SS02</accession>
<gene>
    <name evidence="2" type="ORF">GCM10020369_08800</name>
</gene>
<protein>
    <submittedName>
        <fullName evidence="2">Uncharacterized protein</fullName>
    </submittedName>
</protein>
<comment type="caution">
    <text evidence="2">The sequence shown here is derived from an EMBL/GenBank/DDBJ whole genome shotgun (WGS) entry which is preliminary data.</text>
</comment>
<reference evidence="3" key="1">
    <citation type="journal article" date="2019" name="Int. J. Syst. Evol. Microbiol.">
        <title>The Global Catalogue of Microorganisms (GCM) 10K type strain sequencing project: providing services to taxonomists for standard genome sequencing and annotation.</title>
        <authorList>
            <consortium name="The Broad Institute Genomics Platform"/>
            <consortium name="The Broad Institute Genome Sequencing Center for Infectious Disease"/>
            <person name="Wu L."/>
            <person name="Ma J."/>
        </authorList>
    </citation>
    <scope>NUCLEOTIDE SEQUENCE [LARGE SCALE GENOMIC DNA]</scope>
    <source>
        <strain evidence="3">JCM 9458</strain>
    </source>
</reference>
<sequence length="164" mass="18419">MCGLYYHSTASVETKEVEHLFWEPGDGLFNVDYRRPPDADYSVPTAKQRAPSGARTPNSWGQSDRLPLRQADSEESRLIHNCAIFWNSVIERGPQGQARMKARIVEIEEKIPGEDVRLAKPPAMNRVQEAVIGVLRAGDAPEFSRGVHGEEFFVIAKGRRPHIP</sequence>
<evidence type="ECO:0000313" key="3">
    <source>
        <dbReference type="Proteomes" id="UP001501676"/>
    </source>
</evidence>
<evidence type="ECO:0000313" key="2">
    <source>
        <dbReference type="EMBL" id="GAA3383328.1"/>
    </source>
</evidence>
<evidence type="ECO:0000256" key="1">
    <source>
        <dbReference type="SAM" id="MobiDB-lite"/>
    </source>
</evidence>
<name>A0ABP6SS02_9ACTN</name>
<dbReference type="EMBL" id="BAAAYN010000005">
    <property type="protein sequence ID" value="GAA3383328.1"/>
    <property type="molecule type" value="Genomic_DNA"/>
</dbReference>
<feature type="region of interest" description="Disordered" evidence="1">
    <location>
        <begin position="39"/>
        <end position="72"/>
    </location>
</feature>